<evidence type="ECO:0000313" key="10">
    <source>
        <dbReference type="EMBL" id="OMJ15802.1"/>
    </source>
</evidence>
<comment type="caution">
    <text evidence="10">The sequence shown here is derived from an EMBL/GenBank/DDBJ whole genome shotgun (WGS) entry which is preliminary data.</text>
</comment>
<gene>
    <name evidence="10" type="ORF">AYI70_g7017</name>
</gene>
<feature type="binding site" evidence="8">
    <location>
        <begin position="43"/>
        <end position="48"/>
    </location>
    <ligand>
        <name>GTP</name>
        <dbReference type="ChEBI" id="CHEBI:37565"/>
    </ligand>
</feature>
<dbReference type="CDD" id="cd00066">
    <property type="entry name" value="G-alpha"/>
    <property type="match status" value="1"/>
</dbReference>
<name>A0A1R1XMD0_9FUNG</name>
<dbReference type="InterPro" id="IPR011025">
    <property type="entry name" value="GproteinA_insert"/>
</dbReference>
<keyword evidence="5 8" id="KW-0342">GTP-binding</keyword>
<dbReference type="PANTHER" id="PTHR10218">
    <property type="entry name" value="GTP-BINDING PROTEIN ALPHA SUBUNIT"/>
    <property type="match status" value="1"/>
</dbReference>
<dbReference type="SMART" id="SM00275">
    <property type="entry name" value="G_alpha"/>
    <property type="match status" value="1"/>
</dbReference>
<dbReference type="GO" id="GO:0032502">
    <property type="term" value="P:developmental process"/>
    <property type="evidence" value="ECO:0007669"/>
    <property type="project" value="UniProtKB-ARBA"/>
</dbReference>
<dbReference type="Gene3D" id="1.10.400.10">
    <property type="entry name" value="GI Alpha 1, domain 2-like"/>
    <property type="match status" value="1"/>
</dbReference>
<dbReference type="OrthoDB" id="5817230at2759"/>
<dbReference type="PANTHER" id="PTHR10218:SF369">
    <property type="entry name" value="GUANINE NUCLEOTIDE-BINDING PROTEIN ALPHA-2 SUBUNIT"/>
    <property type="match status" value="1"/>
</dbReference>
<feature type="binding site" evidence="9">
    <location>
        <position position="47"/>
    </location>
    <ligand>
        <name>Mg(2+)</name>
        <dbReference type="ChEBI" id="CHEBI:18420"/>
    </ligand>
</feature>
<feature type="binding site" evidence="8">
    <location>
        <begin position="202"/>
        <end position="206"/>
    </location>
    <ligand>
        <name>GTP</name>
        <dbReference type="ChEBI" id="CHEBI:37565"/>
    </ligand>
</feature>
<keyword evidence="6" id="KW-0564">Palmitate</keyword>
<dbReference type="PROSITE" id="PS51882">
    <property type="entry name" value="G_ALPHA"/>
    <property type="match status" value="1"/>
</dbReference>
<evidence type="ECO:0000256" key="9">
    <source>
        <dbReference type="PIRSR" id="PIRSR601019-2"/>
    </source>
</evidence>
<keyword evidence="11" id="KW-1185">Reference proteome</keyword>
<keyword evidence="2 9" id="KW-0479">Metal-binding</keyword>
<feature type="binding site" evidence="8">
    <location>
        <begin position="151"/>
        <end position="152"/>
    </location>
    <ligand>
        <name>GTP</name>
        <dbReference type="ChEBI" id="CHEBI:37565"/>
    </ligand>
</feature>
<dbReference type="Pfam" id="PF00503">
    <property type="entry name" value="G-alpha"/>
    <property type="match status" value="1"/>
</dbReference>
<keyword evidence="7" id="KW-0807">Transducer</keyword>
<dbReference type="GO" id="GO:0046872">
    <property type="term" value="F:metal ion binding"/>
    <property type="evidence" value="ECO:0007669"/>
    <property type="project" value="UniProtKB-KW"/>
</dbReference>
<evidence type="ECO:0000256" key="7">
    <source>
        <dbReference type="ARBA" id="ARBA00023224"/>
    </source>
</evidence>
<proteinExistence type="predicted"/>
<dbReference type="SUPFAM" id="SSF52540">
    <property type="entry name" value="P-loop containing nucleoside triphosphate hydrolases"/>
    <property type="match status" value="1"/>
</dbReference>
<keyword evidence="1" id="KW-0519">Myristate</keyword>
<evidence type="ECO:0000256" key="3">
    <source>
        <dbReference type="ARBA" id="ARBA00022741"/>
    </source>
</evidence>
<evidence type="ECO:0000256" key="6">
    <source>
        <dbReference type="ARBA" id="ARBA00023139"/>
    </source>
</evidence>
<dbReference type="GO" id="GO:0007189">
    <property type="term" value="P:adenylate cyclase-activating G protein-coupled receptor signaling pathway"/>
    <property type="evidence" value="ECO:0007669"/>
    <property type="project" value="TreeGrafter"/>
</dbReference>
<keyword evidence="3 8" id="KW-0547">Nucleotide-binding</keyword>
<dbReference type="PRINTS" id="PR00318">
    <property type="entry name" value="GPROTEINA"/>
</dbReference>
<dbReference type="Gene3D" id="3.40.50.300">
    <property type="entry name" value="P-loop containing nucleotide triphosphate hydrolases"/>
    <property type="match status" value="1"/>
</dbReference>
<evidence type="ECO:0000256" key="2">
    <source>
        <dbReference type="ARBA" id="ARBA00022723"/>
    </source>
</evidence>
<dbReference type="GO" id="GO:0003924">
    <property type="term" value="F:GTPase activity"/>
    <property type="evidence" value="ECO:0007669"/>
    <property type="project" value="InterPro"/>
</dbReference>
<dbReference type="STRING" id="133412.A0A1R1XMD0"/>
<dbReference type="AlphaFoldDB" id="A0A1R1XMD0"/>
<dbReference type="GO" id="GO:0005834">
    <property type="term" value="C:heterotrimeric G-protein complex"/>
    <property type="evidence" value="ECO:0007669"/>
    <property type="project" value="TreeGrafter"/>
</dbReference>
<evidence type="ECO:0000256" key="8">
    <source>
        <dbReference type="PIRSR" id="PIRSR601019-1"/>
    </source>
</evidence>
<dbReference type="GO" id="GO:0010255">
    <property type="term" value="P:glucose mediated signaling pathway"/>
    <property type="evidence" value="ECO:0007669"/>
    <property type="project" value="UniProtKB-ARBA"/>
</dbReference>
<dbReference type="FunFam" id="3.40.50.300:FF:000181">
    <property type="entry name" value="Guanine nucleotide-binding protein subunit alpha"/>
    <property type="match status" value="1"/>
</dbReference>
<protein>
    <submittedName>
        <fullName evidence="10">Guanine nucleotide-binding protein subunit alpha</fullName>
    </submittedName>
</protein>
<sequence>MGICGSKSFDELALNSEKIDRELRSDREKLRNEIKILLLGSGESGKSTIVKQMKIMYQNGFSVSERNAFISIIHRNMLESAQELSIGFKTCEISPSTEKNALFVEKMLSLDIESMLGVVVTPEVLEGIESLWKDPTVPSLLLRSKEFYLMDSANYFFDNARRICCNPNYIPTDSDILRSRSKTTGIVETRFSMGKKTIHMFDVGGQRSERKKWIHCFEDVTSILFCVAISEYDQVLLEQSNHNRMDESLELFQSIVNSRWFVRSSIVLFLNKLDIFLEKIYKSPLEHVYPEYSGGPDKDLALKFIMWKFKLKNRIGLPLYPQ</sequence>
<evidence type="ECO:0000256" key="1">
    <source>
        <dbReference type="ARBA" id="ARBA00022707"/>
    </source>
</evidence>
<feature type="binding site" evidence="8">
    <location>
        <begin position="271"/>
        <end position="274"/>
    </location>
    <ligand>
        <name>GTP</name>
        <dbReference type="ChEBI" id="CHEBI:37565"/>
    </ligand>
</feature>
<dbReference type="GO" id="GO:0001664">
    <property type="term" value="F:G protein-coupled receptor binding"/>
    <property type="evidence" value="ECO:0007669"/>
    <property type="project" value="TreeGrafter"/>
</dbReference>
<evidence type="ECO:0000256" key="4">
    <source>
        <dbReference type="ARBA" id="ARBA00022842"/>
    </source>
</evidence>
<dbReference type="EMBL" id="LSSN01002549">
    <property type="protein sequence ID" value="OMJ15802.1"/>
    <property type="molecule type" value="Genomic_DNA"/>
</dbReference>
<dbReference type="GO" id="GO:0005737">
    <property type="term" value="C:cytoplasm"/>
    <property type="evidence" value="ECO:0007669"/>
    <property type="project" value="TreeGrafter"/>
</dbReference>
<evidence type="ECO:0000313" key="11">
    <source>
        <dbReference type="Proteomes" id="UP000187283"/>
    </source>
</evidence>
<dbReference type="FunFam" id="1.10.400.10:FF:000007">
    <property type="entry name" value="Guanine nucleotide-binding protein subunit alpha"/>
    <property type="match status" value="1"/>
</dbReference>
<dbReference type="InterPro" id="IPR001019">
    <property type="entry name" value="Gprotein_alpha_su"/>
</dbReference>
<evidence type="ECO:0000256" key="5">
    <source>
        <dbReference type="ARBA" id="ARBA00023134"/>
    </source>
</evidence>
<accession>A0A1R1XMD0</accession>
<dbReference type="Proteomes" id="UP000187283">
    <property type="component" value="Unassembled WGS sequence"/>
</dbReference>
<reference evidence="10 11" key="1">
    <citation type="submission" date="2017-01" db="EMBL/GenBank/DDBJ databases">
        <authorList>
            <person name="Mah S.A."/>
            <person name="Swanson W.J."/>
            <person name="Moy G.W."/>
            <person name="Vacquier V.D."/>
        </authorList>
    </citation>
    <scope>NUCLEOTIDE SEQUENCE [LARGE SCALE GENOMIC DNA]</scope>
    <source>
        <strain evidence="10 11">GSMNP</strain>
    </source>
</reference>
<dbReference type="InterPro" id="IPR027417">
    <property type="entry name" value="P-loop_NTPase"/>
</dbReference>
<keyword evidence="6" id="KW-0449">Lipoprotein</keyword>
<feature type="binding site" evidence="8">
    <location>
        <begin position="177"/>
        <end position="183"/>
    </location>
    <ligand>
        <name>GTP</name>
        <dbReference type="ChEBI" id="CHEBI:37565"/>
    </ligand>
</feature>
<dbReference type="SUPFAM" id="SSF47895">
    <property type="entry name" value="Transducin (alpha subunit), insertion domain"/>
    <property type="match status" value="1"/>
</dbReference>
<dbReference type="GO" id="GO:0005525">
    <property type="term" value="F:GTP binding"/>
    <property type="evidence" value="ECO:0007669"/>
    <property type="project" value="UniProtKB-KW"/>
</dbReference>
<keyword evidence="4 9" id="KW-0460">Magnesium</keyword>
<organism evidence="10 11">
    <name type="scientific">Smittium culicis</name>
    <dbReference type="NCBI Taxonomy" id="133412"/>
    <lineage>
        <taxon>Eukaryota</taxon>
        <taxon>Fungi</taxon>
        <taxon>Fungi incertae sedis</taxon>
        <taxon>Zoopagomycota</taxon>
        <taxon>Kickxellomycotina</taxon>
        <taxon>Harpellomycetes</taxon>
        <taxon>Harpellales</taxon>
        <taxon>Legeriomycetaceae</taxon>
        <taxon>Smittium</taxon>
    </lineage>
</organism>
<feature type="binding site" evidence="9">
    <location>
        <position position="183"/>
    </location>
    <ligand>
        <name>Mg(2+)</name>
        <dbReference type="ChEBI" id="CHEBI:18420"/>
    </ligand>
</feature>
<dbReference type="GO" id="GO:0031683">
    <property type="term" value="F:G-protein beta/gamma-subunit complex binding"/>
    <property type="evidence" value="ECO:0007669"/>
    <property type="project" value="InterPro"/>
</dbReference>